<name>A0ACB5SP70_9PEZI</name>
<organism evidence="1 2">
    <name type="scientific">Neofusicoccum parvum</name>
    <dbReference type="NCBI Taxonomy" id="310453"/>
    <lineage>
        <taxon>Eukaryota</taxon>
        <taxon>Fungi</taxon>
        <taxon>Dikarya</taxon>
        <taxon>Ascomycota</taxon>
        <taxon>Pezizomycotina</taxon>
        <taxon>Dothideomycetes</taxon>
        <taxon>Dothideomycetes incertae sedis</taxon>
        <taxon>Botryosphaeriales</taxon>
        <taxon>Botryosphaeriaceae</taxon>
        <taxon>Neofusicoccum</taxon>
    </lineage>
</organism>
<reference evidence="1" key="1">
    <citation type="submission" date="2024-09" db="EMBL/GenBank/DDBJ databases">
        <title>Draft Genome Sequences of Neofusicoccum parvum.</title>
        <authorList>
            <person name="Ashida A."/>
            <person name="Camagna M."/>
            <person name="Tanaka A."/>
            <person name="Takemoto D."/>
        </authorList>
    </citation>
    <scope>NUCLEOTIDE SEQUENCE</scope>
    <source>
        <strain evidence="1">PPO83</strain>
    </source>
</reference>
<comment type="caution">
    <text evidence="1">The sequence shown here is derived from an EMBL/GenBank/DDBJ whole genome shotgun (WGS) entry which is preliminary data.</text>
</comment>
<sequence length="99" mass="10971">MAAQSKVECPAILQQNSFKEMLQIISDEKERKRGRAPEGCTGGNSSVAIADCKFRAMGLKHLASTVDQDLWKWGAPFRRCAEGEPCYALRVRDLARSLA</sequence>
<dbReference type="EMBL" id="BSXG01000161">
    <property type="protein sequence ID" value="GME50108.1"/>
    <property type="molecule type" value="Genomic_DNA"/>
</dbReference>
<gene>
    <name evidence="1" type="primary">g12674</name>
    <name evidence="1" type="ORF">NpPPO83_00012674</name>
</gene>
<evidence type="ECO:0000313" key="2">
    <source>
        <dbReference type="Proteomes" id="UP001165186"/>
    </source>
</evidence>
<evidence type="ECO:0000313" key="1">
    <source>
        <dbReference type="EMBL" id="GME50108.1"/>
    </source>
</evidence>
<accession>A0ACB5SP70</accession>
<dbReference type="Proteomes" id="UP001165186">
    <property type="component" value="Unassembled WGS sequence"/>
</dbReference>
<protein>
    <submittedName>
        <fullName evidence="1">Uncharacterized protein</fullName>
    </submittedName>
</protein>
<keyword evidence="2" id="KW-1185">Reference proteome</keyword>
<proteinExistence type="predicted"/>